<evidence type="ECO:0000313" key="2">
    <source>
        <dbReference type="Proteomes" id="UP000004478"/>
    </source>
</evidence>
<keyword evidence="2" id="KW-1185">Reference proteome</keyword>
<protein>
    <submittedName>
        <fullName evidence="1">Uncharacterized protein</fullName>
    </submittedName>
</protein>
<dbReference type="Proteomes" id="UP000004478">
    <property type="component" value="Unassembled WGS sequence"/>
</dbReference>
<proteinExistence type="predicted"/>
<name>K1L9K7_CECL9</name>
<comment type="caution">
    <text evidence="1">The sequence shown here is derived from an EMBL/GenBank/DDBJ whole genome shotgun (WGS) entry which is preliminary data.</text>
</comment>
<accession>K1L9K7</accession>
<dbReference type="EMBL" id="AMGM01000001">
    <property type="protein sequence ID" value="EKB51296.1"/>
    <property type="molecule type" value="Genomic_DNA"/>
</dbReference>
<reference evidence="1 2" key="1">
    <citation type="journal article" date="2012" name="J. Bacteriol.">
        <title>Draft Genome Sequence of Cecembia lonarensis Strain LW9T, Isolated from Lonar Lake, a Haloalkaline Lake in India.</title>
        <authorList>
            <person name="Shivaji S."/>
            <person name="Ara S."/>
            <person name="Singh A."/>
            <person name="Pinnaka A.K."/>
        </authorList>
    </citation>
    <scope>NUCLEOTIDE SEQUENCE [LARGE SCALE GENOMIC DNA]</scope>
    <source>
        <strain evidence="1 2">LW9</strain>
    </source>
</reference>
<organism evidence="1 2">
    <name type="scientific">Cecembia lonarensis (strain CCUG 58316 / KCTC 22772 / LW9)</name>
    <dbReference type="NCBI Taxonomy" id="1225176"/>
    <lineage>
        <taxon>Bacteria</taxon>
        <taxon>Pseudomonadati</taxon>
        <taxon>Bacteroidota</taxon>
        <taxon>Cytophagia</taxon>
        <taxon>Cytophagales</taxon>
        <taxon>Cyclobacteriaceae</taxon>
        <taxon>Cecembia</taxon>
    </lineage>
</organism>
<gene>
    <name evidence="1" type="ORF">B879_00090</name>
</gene>
<evidence type="ECO:0000313" key="1">
    <source>
        <dbReference type="EMBL" id="EKB51296.1"/>
    </source>
</evidence>
<dbReference type="AlphaFoldDB" id="K1L9K7"/>
<sequence length="38" mass="4690">MNSYSFLFLKDEKQVKPTLRFIKRKSAMQYLRPIHIFN</sequence>